<comment type="caution">
    <text evidence="2">The sequence shown here is derived from an EMBL/GenBank/DDBJ whole genome shotgun (WGS) entry which is preliminary data.</text>
</comment>
<dbReference type="EMBL" id="NJAJ01000002">
    <property type="protein sequence ID" value="PHM67636.1"/>
    <property type="molecule type" value="Genomic_DNA"/>
</dbReference>
<dbReference type="AlphaFoldDB" id="A0A2D0KW09"/>
<evidence type="ECO:0000313" key="3">
    <source>
        <dbReference type="Proteomes" id="UP000222366"/>
    </source>
</evidence>
<proteinExistence type="predicted"/>
<sequence length="58" mass="6569">MPANINEREAIWDVLGSIKDCLLGDKGYLSVEFKQERKAEGIEMITPVHANMDDPICY</sequence>
<organism evidence="2 3">
    <name type="scientific">Xenorhabdus stockiae</name>
    <dbReference type="NCBI Taxonomy" id="351614"/>
    <lineage>
        <taxon>Bacteria</taxon>
        <taxon>Pseudomonadati</taxon>
        <taxon>Pseudomonadota</taxon>
        <taxon>Gammaproteobacteria</taxon>
        <taxon>Enterobacterales</taxon>
        <taxon>Morganellaceae</taxon>
        <taxon>Xenorhabdus</taxon>
    </lineage>
</organism>
<dbReference type="Pfam" id="PF13612">
    <property type="entry name" value="DDE_Tnp_1_3"/>
    <property type="match status" value="1"/>
</dbReference>
<name>A0A2D0KW09_9GAMM</name>
<evidence type="ECO:0000313" key="2">
    <source>
        <dbReference type="EMBL" id="PHM67636.1"/>
    </source>
</evidence>
<dbReference type="InterPro" id="IPR025668">
    <property type="entry name" value="Tnp_DDE_dom"/>
</dbReference>
<accession>A0A2D0KW09</accession>
<protein>
    <submittedName>
        <fullName evidence="2">Transposase</fullName>
    </submittedName>
</protein>
<gene>
    <name evidence="2" type="ORF">Xsto_00199</name>
</gene>
<evidence type="ECO:0000259" key="1">
    <source>
        <dbReference type="Pfam" id="PF13612"/>
    </source>
</evidence>
<reference evidence="2 3" key="1">
    <citation type="journal article" date="2017" name="Nat. Microbiol.">
        <title>Natural product diversity associated with the nematode symbionts Photorhabdus and Xenorhabdus.</title>
        <authorList>
            <person name="Tobias N.J."/>
            <person name="Wolff H."/>
            <person name="Djahanschiri B."/>
            <person name="Grundmann F."/>
            <person name="Kronenwerth M."/>
            <person name="Shi Y.M."/>
            <person name="Simonyi S."/>
            <person name="Grun P."/>
            <person name="Shapiro-Ilan D."/>
            <person name="Pidot S.J."/>
            <person name="Stinear T.P."/>
            <person name="Ebersberger I."/>
            <person name="Bode H.B."/>
        </authorList>
    </citation>
    <scope>NUCLEOTIDE SEQUENCE [LARGE SCALE GENOMIC DNA]</scope>
    <source>
        <strain evidence="2 3">DSM 17904</strain>
    </source>
</reference>
<keyword evidence="3" id="KW-1185">Reference proteome</keyword>
<feature type="domain" description="Transposase DDE" evidence="1">
    <location>
        <begin position="2"/>
        <end position="54"/>
    </location>
</feature>
<dbReference type="Proteomes" id="UP000222366">
    <property type="component" value="Unassembled WGS sequence"/>
</dbReference>